<feature type="compositionally biased region" description="Pro residues" evidence="1">
    <location>
        <begin position="612"/>
        <end position="627"/>
    </location>
</feature>
<feature type="compositionally biased region" description="Basic and acidic residues" evidence="1">
    <location>
        <begin position="522"/>
        <end position="531"/>
    </location>
</feature>
<accession>A0A085MAE6</accession>
<keyword evidence="3" id="KW-1185">Reference proteome</keyword>
<proteinExistence type="predicted"/>
<evidence type="ECO:0000313" key="3">
    <source>
        <dbReference type="Proteomes" id="UP000030764"/>
    </source>
</evidence>
<feature type="compositionally biased region" description="Basic and acidic residues" evidence="1">
    <location>
        <begin position="239"/>
        <end position="248"/>
    </location>
</feature>
<dbReference type="EMBL" id="KL363210">
    <property type="protein sequence ID" value="KFD54192.1"/>
    <property type="molecule type" value="Genomic_DNA"/>
</dbReference>
<feature type="compositionally biased region" description="Basic residues" evidence="1">
    <location>
        <begin position="186"/>
        <end position="196"/>
    </location>
</feature>
<feature type="compositionally biased region" description="Low complexity" evidence="1">
    <location>
        <begin position="57"/>
        <end position="102"/>
    </location>
</feature>
<dbReference type="Proteomes" id="UP000030764">
    <property type="component" value="Unassembled WGS sequence"/>
</dbReference>
<evidence type="ECO:0000256" key="1">
    <source>
        <dbReference type="SAM" id="MobiDB-lite"/>
    </source>
</evidence>
<gene>
    <name evidence="2" type="ORF">M513_04969</name>
</gene>
<feature type="compositionally biased region" description="Basic and acidic residues" evidence="1">
    <location>
        <begin position="103"/>
        <end position="113"/>
    </location>
</feature>
<reference evidence="2 3" key="1">
    <citation type="journal article" date="2014" name="Nat. Genet.">
        <title>Genome and transcriptome of the porcine whipworm Trichuris suis.</title>
        <authorList>
            <person name="Jex A.R."/>
            <person name="Nejsum P."/>
            <person name="Schwarz E.M."/>
            <person name="Hu L."/>
            <person name="Young N.D."/>
            <person name="Hall R.S."/>
            <person name="Korhonen P.K."/>
            <person name="Liao S."/>
            <person name="Thamsborg S."/>
            <person name="Xia J."/>
            <person name="Xu P."/>
            <person name="Wang S."/>
            <person name="Scheerlinck J.P."/>
            <person name="Hofmann A."/>
            <person name="Sternberg P.W."/>
            <person name="Wang J."/>
            <person name="Gasser R.B."/>
        </authorList>
    </citation>
    <scope>NUCLEOTIDE SEQUENCE [LARGE SCALE GENOMIC DNA]</scope>
    <source>
        <strain evidence="2">DCEP-RM93M</strain>
    </source>
</reference>
<sequence>MDIVDSVSVGDVLLCSVKEEGEDEDDMPERTARPMSLPSSLADEEVNVSLPPPPAPSSETAAPVEAPSSQQDPLSSSLDALTSADSKPSAQPESPSSSTTLPPERDDSGKETSKSAPMTAVPSLEAPRQPASEHLVSGFLIVGFRHLDEMQDWIIKHEANRQAVAEACNAKRMEINCVRLKKEKASKKAHRVKKNASSKERDKAAMDVGGEMTPMPVDADGLRKSAEIGRLDGLPPLERLVKEEKDIEPSSAVDASTDANTAKRSGSSPASRGDYDHWSSASSSGRAEHSANVGGNGPKMSAKREASDQQGRPAKSARLDSSSPKAQPSIVDCKASLSLVSQRSCWLLLCGVYFPSRPIASRRTPKSMLNATTSSSSTEWGKAGGAVRVESGLSSSGSTAYVAKTTTAMAAAAAANDLEQRLFLASKGSTATPAYFHTEMHQHQHTHMHQYPFLPPFFAPNIGFPAYAALPGFAYPPPAAAAAANGLSVPLPSKRKGKWCSKHVEIAWLIYRKVRQGARKGEALADAESQHQRLASDGSKVAVGVVESQQEEKRLGSPARPSFHDRVTPVVLNGIGDKESLPRFLIDPALGVAQDELATKRRELQEQLLPSSIPPPPAPPAPPPPVPFTGAAGTAGQDGSLASGLLTPSLRPPMLPFMLGGADAAALPSLAQSLNDRLLSQSVIQPPTSPWALPGALAGGIPLMPTMGRSMQDHLRDNGPIAAGLQFGPPVPPTGASLDLLRPFSLDPSYLARLQPPVADGGMFRTAGLDSVLLERNEQLLRFQEQMAAAAAVASNMGIDGGLASSATSSTSAGQQQQQLASVLELERTMNGGRGAAIPQVAAPFDPALISNLLHAERMDLENRNRLLATRGTLQDAMTIGGATDTFRLAMLGGGGVVPTPTGLTEPFGRAFGQAALTNHLLQSASVGGGAAAGAPMLGLSPSLVAGAPKFPHSFSSTLEQLARQKREAMVLTPSGHRS</sequence>
<feature type="compositionally biased region" description="Polar residues" evidence="1">
    <location>
        <begin position="253"/>
        <end position="270"/>
    </location>
</feature>
<feature type="region of interest" description="Disordered" evidence="1">
    <location>
        <begin position="235"/>
        <end position="328"/>
    </location>
</feature>
<evidence type="ECO:0000313" key="2">
    <source>
        <dbReference type="EMBL" id="KFD54192.1"/>
    </source>
</evidence>
<organism evidence="2 3">
    <name type="scientific">Trichuris suis</name>
    <name type="common">pig whipworm</name>
    <dbReference type="NCBI Taxonomy" id="68888"/>
    <lineage>
        <taxon>Eukaryota</taxon>
        <taxon>Metazoa</taxon>
        <taxon>Ecdysozoa</taxon>
        <taxon>Nematoda</taxon>
        <taxon>Enoplea</taxon>
        <taxon>Dorylaimia</taxon>
        <taxon>Trichinellida</taxon>
        <taxon>Trichuridae</taxon>
        <taxon>Trichuris</taxon>
    </lineage>
</organism>
<feature type="region of interest" description="Disordered" evidence="1">
    <location>
        <begin position="609"/>
        <end position="639"/>
    </location>
</feature>
<protein>
    <submittedName>
        <fullName evidence="2">Uncharacterized protein</fullName>
    </submittedName>
</protein>
<name>A0A085MAE6_9BILA</name>
<feature type="region of interest" description="Disordered" evidence="1">
    <location>
        <begin position="186"/>
        <end position="219"/>
    </location>
</feature>
<dbReference type="AlphaFoldDB" id="A0A085MAE6"/>
<feature type="region of interest" description="Disordered" evidence="1">
    <location>
        <begin position="522"/>
        <end position="562"/>
    </location>
</feature>
<feature type="region of interest" description="Disordered" evidence="1">
    <location>
        <begin position="17"/>
        <end position="130"/>
    </location>
</feature>